<feature type="compositionally biased region" description="Polar residues" evidence="7">
    <location>
        <begin position="295"/>
        <end position="305"/>
    </location>
</feature>
<dbReference type="PROSITE" id="PS51257">
    <property type="entry name" value="PROKAR_LIPOPROTEIN"/>
    <property type="match status" value="1"/>
</dbReference>
<sequence length="321" mass="33256">MRRWHSPLLAAMLGTAALAISACGPAHPGAAATVGDVRITDAQVQKAANVMLQDSGTRAAAQADPAGLRRDVLTRLIKDVLLQRAAASRGVTVSEADVQHELALAEQQEGSRAQLEAAAASNGIAAADLHDYLYYYLLEQGLAAALTKDQVVAVAHVKVISLTDKSTADTVLAKVTANPGDFAQLAKQYSQDQSAANGGDVGEVPIDGLSDPLKTDIQNKPLNTPFLESDSSGYYIIMVVDRGNRPLSSVSGSQVAQQLQQQAVTKYLTSIAKQYPISVSPRYGVWDAASQTVVPASNSATSLSTPAAGGAPSSPPSSPAG</sequence>
<feature type="domain" description="PpiC" evidence="9">
    <location>
        <begin position="149"/>
        <end position="212"/>
    </location>
</feature>
<dbReference type="Pfam" id="PF13624">
    <property type="entry name" value="SurA_N_3"/>
    <property type="match status" value="1"/>
</dbReference>
<dbReference type="PROSITE" id="PS01096">
    <property type="entry name" value="PPIC_PPIASE_1"/>
    <property type="match status" value="1"/>
</dbReference>
<dbReference type="PANTHER" id="PTHR47245:SF1">
    <property type="entry name" value="FOLDASE PROTEIN PRSA"/>
    <property type="match status" value="1"/>
</dbReference>
<evidence type="ECO:0000313" key="11">
    <source>
        <dbReference type="Proteomes" id="UP000008221"/>
    </source>
</evidence>
<evidence type="ECO:0000256" key="1">
    <source>
        <dbReference type="ARBA" id="ARBA00000971"/>
    </source>
</evidence>
<organism evidence="10 11">
    <name type="scientific">Acidothermus cellulolyticus (strain ATCC 43068 / DSM 8971 / 11B)</name>
    <dbReference type="NCBI Taxonomy" id="351607"/>
    <lineage>
        <taxon>Bacteria</taxon>
        <taxon>Bacillati</taxon>
        <taxon>Actinomycetota</taxon>
        <taxon>Actinomycetes</taxon>
        <taxon>Acidothermales</taxon>
        <taxon>Acidothermaceae</taxon>
        <taxon>Acidothermus</taxon>
    </lineage>
</organism>
<comment type="catalytic activity">
    <reaction evidence="1">
        <text>[protein]-peptidylproline (omega=180) = [protein]-peptidylproline (omega=0)</text>
        <dbReference type="Rhea" id="RHEA:16237"/>
        <dbReference type="Rhea" id="RHEA-COMP:10747"/>
        <dbReference type="Rhea" id="RHEA-COMP:10748"/>
        <dbReference type="ChEBI" id="CHEBI:83833"/>
        <dbReference type="ChEBI" id="CHEBI:83834"/>
        <dbReference type="EC" id="5.2.1.8"/>
    </reaction>
</comment>
<dbReference type="Pfam" id="PF13616">
    <property type="entry name" value="Rotamase_3"/>
    <property type="match status" value="1"/>
</dbReference>
<dbReference type="SUPFAM" id="SSF54534">
    <property type="entry name" value="FKBP-like"/>
    <property type="match status" value="1"/>
</dbReference>
<protein>
    <recommendedName>
        <fullName evidence="2">peptidylprolyl isomerase</fullName>
        <ecNumber evidence="2">5.2.1.8</ecNumber>
    </recommendedName>
</protein>
<feature type="chain" id="PRO_5038544564" description="peptidylprolyl isomerase" evidence="8">
    <location>
        <begin position="23"/>
        <end position="321"/>
    </location>
</feature>
<dbReference type="InterPro" id="IPR000297">
    <property type="entry name" value="PPIase_PpiC"/>
</dbReference>
<dbReference type="AlphaFoldDB" id="A0LW73"/>
<evidence type="ECO:0000256" key="5">
    <source>
        <dbReference type="ARBA" id="ARBA00023235"/>
    </source>
</evidence>
<keyword evidence="4 6" id="KW-0697">Rotamase</keyword>
<dbReference type="Gene3D" id="3.10.50.40">
    <property type="match status" value="1"/>
</dbReference>
<dbReference type="PANTHER" id="PTHR47245">
    <property type="entry name" value="PEPTIDYLPROLYL ISOMERASE"/>
    <property type="match status" value="1"/>
</dbReference>
<feature type="signal peptide" evidence="8">
    <location>
        <begin position="1"/>
        <end position="22"/>
    </location>
</feature>
<evidence type="ECO:0000256" key="4">
    <source>
        <dbReference type="ARBA" id="ARBA00023110"/>
    </source>
</evidence>
<accession>A0LW73</accession>
<proteinExistence type="predicted"/>
<dbReference type="Proteomes" id="UP000008221">
    <property type="component" value="Chromosome"/>
</dbReference>
<dbReference type="InterPro" id="IPR023058">
    <property type="entry name" value="PPIase_PpiC_CS"/>
</dbReference>
<dbReference type="Gene3D" id="1.10.4030.10">
    <property type="entry name" value="Porin chaperone SurA, peptide-binding domain"/>
    <property type="match status" value="1"/>
</dbReference>
<keyword evidence="11" id="KW-1185">Reference proteome</keyword>
<keyword evidence="3 8" id="KW-0732">Signal</keyword>
<evidence type="ECO:0000313" key="10">
    <source>
        <dbReference type="EMBL" id="ABK53683.1"/>
    </source>
</evidence>
<evidence type="ECO:0000259" key="9">
    <source>
        <dbReference type="PROSITE" id="PS50198"/>
    </source>
</evidence>
<dbReference type="InterPro" id="IPR050245">
    <property type="entry name" value="PrsA_foldase"/>
</dbReference>
<dbReference type="GO" id="GO:0003755">
    <property type="term" value="F:peptidyl-prolyl cis-trans isomerase activity"/>
    <property type="evidence" value="ECO:0007669"/>
    <property type="project" value="UniProtKB-KW"/>
</dbReference>
<evidence type="ECO:0000256" key="6">
    <source>
        <dbReference type="PROSITE-ProRule" id="PRU00278"/>
    </source>
</evidence>
<evidence type="ECO:0000256" key="3">
    <source>
        <dbReference type="ARBA" id="ARBA00022729"/>
    </source>
</evidence>
<evidence type="ECO:0000256" key="7">
    <source>
        <dbReference type="SAM" id="MobiDB-lite"/>
    </source>
</evidence>
<reference evidence="10 11" key="1">
    <citation type="journal article" date="2009" name="Genome Res.">
        <title>Complete genome of the cellulolytic thermophile Acidothermus cellulolyticus 11B provides insights into its ecophysiological and evolutionary adaptations.</title>
        <authorList>
            <person name="Barabote R.D."/>
            <person name="Xie G."/>
            <person name="Leu D.H."/>
            <person name="Normand P."/>
            <person name="Necsulea A."/>
            <person name="Daubin V."/>
            <person name="Medigue C."/>
            <person name="Adney W.S."/>
            <person name="Xu X.C."/>
            <person name="Lapidus A."/>
            <person name="Parales R.E."/>
            <person name="Detter C."/>
            <person name="Pujic P."/>
            <person name="Bruce D."/>
            <person name="Lavire C."/>
            <person name="Challacombe J.F."/>
            <person name="Brettin T.S."/>
            <person name="Berry A.M."/>
        </authorList>
    </citation>
    <scope>NUCLEOTIDE SEQUENCE [LARGE SCALE GENOMIC DNA]</scope>
    <source>
        <strain evidence="11">ATCC 43068 / DSM 8971 / 11B</strain>
    </source>
</reference>
<dbReference type="InParanoid" id="A0LW73"/>
<dbReference type="EC" id="5.2.1.8" evidence="2"/>
<dbReference type="InterPro" id="IPR046357">
    <property type="entry name" value="PPIase_dom_sf"/>
</dbReference>
<dbReference type="EMBL" id="CP000481">
    <property type="protein sequence ID" value="ABK53683.1"/>
    <property type="molecule type" value="Genomic_DNA"/>
</dbReference>
<evidence type="ECO:0000256" key="2">
    <source>
        <dbReference type="ARBA" id="ARBA00013194"/>
    </source>
</evidence>
<dbReference type="KEGG" id="ace:Acel_1911"/>
<name>A0LW73_ACIC1</name>
<keyword evidence="5 6" id="KW-0413">Isomerase</keyword>
<dbReference type="PROSITE" id="PS50198">
    <property type="entry name" value="PPIC_PPIASE_2"/>
    <property type="match status" value="1"/>
</dbReference>
<gene>
    <name evidence="10" type="ordered locus">Acel_1911</name>
</gene>
<dbReference type="STRING" id="351607.Acel_1911"/>
<dbReference type="eggNOG" id="COG0760">
    <property type="taxonomic scope" value="Bacteria"/>
</dbReference>
<dbReference type="OrthoDB" id="5175106at2"/>
<feature type="region of interest" description="Disordered" evidence="7">
    <location>
        <begin position="295"/>
        <end position="321"/>
    </location>
</feature>
<dbReference type="HOGENOM" id="CLU_865027_0_0_11"/>
<dbReference type="SUPFAM" id="SSF109998">
    <property type="entry name" value="Triger factor/SurA peptide-binding domain-like"/>
    <property type="match status" value="1"/>
</dbReference>
<dbReference type="InterPro" id="IPR027304">
    <property type="entry name" value="Trigger_fact/SurA_dom_sf"/>
</dbReference>
<evidence type="ECO:0000256" key="8">
    <source>
        <dbReference type="SAM" id="SignalP"/>
    </source>
</evidence>
<dbReference type="RefSeq" id="WP_011720746.1">
    <property type="nucleotide sequence ID" value="NC_008578.1"/>
</dbReference>